<keyword evidence="6" id="KW-0472">Membrane</keyword>
<sequence>MALIFFINLLFYQILLIHSVPNFVIFLADDLGYGDVGCFGNNSINTPNIDSLADNGVKLSHHLTAAAVCTPSRAALLTGRYPVRSGMESSNRNKVLFFIAASGGLPEREITIAKALKKKNYNTGIIGKWHLGNDCNRKGDACHHPLNHGFDYFYGLPLSNFKDLGNEDESVITTYEPNFYSYFTLLPILGMTLSIFLFKNHRFLSVLLGIIFVVIPVLVATLLLNLKTINGVLMENKEVVEQPIRLKGLTQRFVKKASNFLEKQSGKSPFFLYIPFVHVHTALFSSDEFSGKSKHGRYGDNIEEMDWAVGQIMGKLESLGFRNNTFVYFSSDNGGHIEEIGADGQREGGYNGILKGGKTMGGMEGGIRVPTVISWPGTVLKGEIKHMTSQMDLFPTIMELASESLPADRIIDGKSMIPLLEGKSQKSPHHILFHYCGKSIHAATYTQHDDQEVWKIHWTTPKFMPGTSQCEYVCHCYGDFVVNHNPPLLYDLQHDPSESNPIKIASNPKYSKIISTVEQARDEHNLTLEEVPDQFSLYNAVWKPWLQPCCNFPYCECKDDDDDSTS</sequence>
<dbReference type="Pfam" id="PF00884">
    <property type="entry name" value="Sulfatase"/>
    <property type="match status" value="1"/>
</dbReference>
<protein>
    <submittedName>
        <fullName evidence="8">Steryl-sulfatase</fullName>
    </submittedName>
</protein>
<dbReference type="PANTHER" id="PTHR42693">
    <property type="entry name" value="ARYLSULFATASE FAMILY MEMBER"/>
    <property type="match status" value="1"/>
</dbReference>
<dbReference type="GO" id="GO:0046872">
    <property type="term" value="F:metal ion binding"/>
    <property type="evidence" value="ECO:0007669"/>
    <property type="project" value="UniProtKB-KW"/>
</dbReference>
<dbReference type="InterPro" id="IPR024607">
    <property type="entry name" value="Sulfatase_CS"/>
</dbReference>
<keyword evidence="3" id="KW-0479">Metal-binding</keyword>
<feature type="domain" description="Sulfatase N-terminal" evidence="7">
    <location>
        <begin position="21"/>
        <end position="401"/>
    </location>
</feature>
<evidence type="ECO:0000313" key="9">
    <source>
        <dbReference type="Proteomes" id="UP000499080"/>
    </source>
</evidence>
<dbReference type="Gene3D" id="3.40.720.10">
    <property type="entry name" value="Alkaline Phosphatase, subunit A"/>
    <property type="match status" value="1"/>
</dbReference>
<evidence type="ECO:0000256" key="4">
    <source>
        <dbReference type="ARBA" id="ARBA00022801"/>
    </source>
</evidence>
<dbReference type="Gene3D" id="3.30.1120.10">
    <property type="match status" value="1"/>
</dbReference>
<dbReference type="OrthoDB" id="6423134at2759"/>
<evidence type="ECO:0000256" key="5">
    <source>
        <dbReference type="ARBA" id="ARBA00022837"/>
    </source>
</evidence>
<dbReference type="PANTHER" id="PTHR42693:SF49">
    <property type="entry name" value="SULFATASE N-TERMINAL DOMAIN-CONTAINING PROTEIN"/>
    <property type="match status" value="1"/>
</dbReference>
<name>A0A4Y2JJ98_ARAVE</name>
<evidence type="ECO:0000256" key="6">
    <source>
        <dbReference type="SAM" id="Phobius"/>
    </source>
</evidence>
<dbReference type="SUPFAM" id="SSF53649">
    <property type="entry name" value="Alkaline phosphatase-like"/>
    <property type="match status" value="1"/>
</dbReference>
<dbReference type="GO" id="GO:0004065">
    <property type="term" value="F:arylsulfatase activity"/>
    <property type="evidence" value="ECO:0007669"/>
    <property type="project" value="TreeGrafter"/>
</dbReference>
<dbReference type="Gene3D" id="1.10.287.550">
    <property type="entry name" value="Helix hairpin bin"/>
    <property type="match status" value="1"/>
</dbReference>
<dbReference type="InterPro" id="IPR050738">
    <property type="entry name" value="Sulfatase"/>
</dbReference>
<feature type="transmembrane region" description="Helical" evidence="6">
    <location>
        <begin position="179"/>
        <end position="198"/>
    </location>
</feature>
<keyword evidence="9" id="KW-1185">Reference proteome</keyword>
<dbReference type="GO" id="GO:0012505">
    <property type="term" value="C:endomembrane system"/>
    <property type="evidence" value="ECO:0007669"/>
    <property type="project" value="UniProtKB-ARBA"/>
</dbReference>
<evidence type="ECO:0000259" key="7">
    <source>
        <dbReference type="Pfam" id="PF00884"/>
    </source>
</evidence>
<evidence type="ECO:0000256" key="1">
    <source>
        <dbReference type="ARBA" id="ARBA00001913"/>
    </source>
</evidence>
<organism evidence="8 9">
    <name type="scientific">Araneus ventricosus</name>
    <name type="common">Orbweaver spider</name>
    <name type="synonym">Epeira ventricosa</name>
    <dbReference type="NCBI Taxonomy" id="182803"/>
    <lineage>
        <taxon>Eukaryota</taxon>
        <taxon>Metazoa</taxon>
        <taxon>Ecdysozoa</taxon>
        <taxon>Arthropoda</taxon>
        <taxon>Chelicerata</taxon>
        <taxon>Arachnida</taxon>
        <taxon>Araneae</taxon>
        <taxon>Araneomorphae</taxon>
        <taxon>Entelegynae</taxon>
        <taxon>Araneoidea</taxon>
        <taxon>Araneidae</taxon>
        <taxon>Araneus</taxon>
    </lineage>
</organism>
<dbReference type="InterPro" id="IPR017850">
    <property type="entry name" value="Alkaline_phosphatase_core_sf"/>
</dbReference>
<dbReference type="Proteomes" id="UP000499080">
    <property type="component" value="Unassembled WGS sequence"/>
</dbReference>
<dbReference type="GO" id="GO:0005737">
    <property type="term" value="C:cytoplasm"/>
    <property type="evidence" value="ECO:0007669"/>
    <property type="project" value="UniProtKB-ARBA"/>
</dbReference>
<keyword evidence="4" id="KW-0378">Hydrolase</keyword>
<comment type="similarity">
    <text evidence="2">Belongs to the sulfatase family.</text>
</comment>
<dbReference type="EMBL" id="BGPR01003532">
    <property type="protein sequence ID" value="GBM89352.1"/>
    <property type="molecule type" value="Genomic_DNA"/>
</dbReference>
<evidence type="ECO:0000256" key="2">
    <source>
        <dbReference type="ARBA" id="ARBA00008779"/>
    </source>
</evidence>
<evidence type="ECO:0000313" key="8">
    <source>
        <dbReference type="EMBL" id="GBM89352.1"/>
    </source>
</evidence>
<proteinExistence type="inferred from homology"/>
<gene>
    <name evidence="8" type="primary">STS</name>
    <name evidence="8" type="ORF">AVEN_177682_1</name>
</gene>
<keyword evidence="6" id="KW-0812">Transmembrane</keyword>
<evidence type="ECO:0000256" key="3">
    <source>
        <dbReference type="ARBA" id="ARBA00022723"/>
    </source>
</evidence>
<accession>A0A4Y2JJ98</accession>
<dbReference type="InterPro" id="IPR000917">
    <property type="entry name" value="Sulfatase_N"/>
</dbReference>
<dbReference type="FunFam" id="3.30.1120.10:FF:000001">
    <property type="entry name" value="Arylsulfatase E"/>
    <property type="match status" value="1"/>
</dbReference>
<keyword evidence="5" id="KW-0106">Calcium</keyword>
<feature type="transmembrane region" description="Helical" evidence="6">
    <location>
        <begin position="205"/>
        <end position="226"/>
    </location>
</feature>
<reference evidence="8 9" key="1">
    <citation type="journal article" date="2019" name="Sci. Rep.">
        <title>Orb-weaving spider Araneus ventricosus genome elucidates the spidroin gene catalogue.</title>
        <authorList>
            <person name="Kono N."/>
            <person name="Nakamura H."/>
            <person name="Ohtoshi R."/>
            <person name="Moran D.A.P."/>
            <person name="Shinohara A."/>
            <person name="Yoshida Y."/>
            <person name="Fujiwara M."/>
            <person name="Mori M."/>
            <person name="Tomita M."/>
            <person name="Arakawa K."/>
        </authorList>
    </citation>
    <scope>NUCLEOTIDE SEQUENCE [LARGE SCALE GENOMIC DNA]</scope>
</reference>
<dbReference type="Pfam" id="PF14707">
    <property type="entry name" value="Sulfatase_C"/>
    <property type="match status" value="1"/>
</dbReference>
<dbReference type="AlphaFoldDB" id="A0A4Y2JJ98"/>
<comment type="cofactor">
    <cofactor evidence="1">
        <name>Ca(2+)</name>
        <dbReference type="ChEBI" id="CHEBI:29108"/>
    </cofactor>
</comment>
<dbReference type="PROSITE" id="PS00523">
    <property type="entry name" value="SULFATASE_1"/>
    <property type="match status" value="1"/>
</dbReference>
<keyword evidence="6" id="KW-1133">Transmembrane helix</keyword>
<comment type="caution">
    <text evidence="8">The sequence shown here is derived from an EMBL/GenBank/DDBJ whole genome shotgun (WGS) entry which is preliminary data.</text>
</comment>